<dbReference type="AlphaFoldDB" id="A0A4Z2FJ47"/>
<feature type="region of interest" description="Disordered" evidence="1">
    <location>
        <begin position="106"/>
        <end position="129"/>
    </location>
</feature>
<accession>A0A4Z2FJ47</accession>
<sequence length="129" mass="13841">MGFKLTTCCYSLCRMDVFMQKRALAPSCGEAMQRNLSENSVSLRAISRPWISCLPLLVPRMRLAEHKQTPPPANNETVFAAALQGRLGLHPRGGLDAGKMVTLSQERARGGGAGREGLEGADAGGCRGR</sequence>
<organism evidence="2 3">
    <name type="scientific">Liparis tanakae</name>
    <name type="common">Tanaka's snailfish</name>
    <dbReference type="NCBI Taxonomy" id="230148"/>
    <lineage>
        <taxon>Eukaryota</taxon>
        <taxon>Metazoa</taxon>
        <taxon>Chordata</taxon>
        <taxon>Craniata</taxon>
        <taxon>Vertebrata</taxon>
        <taxon>Euteleostomi</taxon>
        <taxon>Actinopterygii</taxon>
        <taxon>Neopterygii</taxon>
        <taxon>Teleostei</taxon>
        <taxon>Neoteleostei</taxon>
        <taxon>Acanthomorphata</taxon>
        <taxon>Eupercaria</taxon>
        <taxon>Perciformes</taxon>
        <taxon>Cottioidei</taxon>
        <taxon>Cottales</taxon>
        <taxon>Liparidae</taxon>
        <taxon>Liparis</taxon>
    </lineage>
</organism>
<reference evidence="2 3" key="1">
    <citation type="submission" date="2019-03" db="EMBL/GenBank/DDBJ databases">
        <title>First draft genome of Liparis tanakae, snailfish: a comprehensive survey of snailfish specific genes.</title>
        <authorList>
            <person name="Kim W."/>
            <person name="Song I."/>
            <person name="Jeong J.-H."/>
            <person name="Kim D."/>
            <person name="Kim S."/>
            <person name="Ryu S."/>
            <person name="Song J.Y."/>
            <person name="Lee S.K."/>
        </authorList>
    </citation>
    <scope>NUCLEOTIDE SEQUENCE [LARGE SCALE GENOMIC DNA]</scope>
    <source>
        <tissue evidence="2">Muscle</tissue>
    </source>
</reference>
<evidence type="ECO:0000313" key="3">
    <source>
        <dbReference type="Proteomes" id="UP000314294"/>
    </source>
</evidence>
<protein>
    <submittedName>
        <fullName evidence="2">Uncharacterized protein</fullName>
    </submittedName>
</protein>
<proteinExistence type="predicted"/>
<dbReference type="EMBL" id="SRLO01001125">
    <property type="protein sequence ID" value="TNN41227.1"/>
    <property type="molecule type" value="Genomic_DNA"/>
</dbReference>
<gene>
    <name evidence="2" type="ORF">EYF80_048609</name>
</gene>
<keyword evidence="3" id="KW-1185">Reference proteome</keyword>
<name>A0A4Z2FJ47_9TELE</name>
<comment type="caution">
    <text evidence="2">The sequence shown here is derived from an EMBL/GenBank/DDBJ whole genome shotgun (WGS) entry which is preliminary data.</text>
</comment>
<dbReference type="Proteomes" id="UP000314294">
    <property type="component" value="Unassembled WGS sequence"/>
</dbReference>
<evidence type="ECO:0000313" key="2">
    <source>
        <dbReference type="EMBL" id="TNN41227.1"/>
    </source>
</evidence>
<evidence type="ECO:0000256" key="1">
    <source>
        <dbReference type="SAM" id="MobiDB-lite"/>
    </source>
</evidence>